<name>A0A816YE06_BRANA</name>
<accession>A0A816YE06</accession>
<reference evidence="1" key="1">
    <citation type="submission" date="2021-01" db="EMBL/GenBank/DDBJ databases">
        <authorList>
            <consortium name="Genoscope - CEA"/>
            <person name="William W."/>
        </authorList>
    </citation>
    <scope>NUCLEOTIDE SEQUENCE</scope>
</reference>
<sequence>MKIRDKSSQKERPWGYGIEQKKNSNFQIHHKFHHFSHQPNKEEIRIQGKTTTQKNTKTHIFLSKCNTRTNQTSKIKIKSKKKGREKMWFHKACDFDLLLRLFRVYEK</sequence>
<organism evidence="1">
    <name type="scientific">Brassica napus</name>
    <name type="common">Rape</name>
    <dbReference type="NCBI Taxonomy" id="3708"/>
    <lineage>
        <taxon>Eukaryota</taxon>
        <taxon>Viridiplantae</taxon>
        <taxon>Streptophyta</taxon>
        <taxon>Embryophyta</taxon>
        <taxon>Tracheophyta</taxon>
        <taxon>Spermatophyta</taxon>
        <taxon>Magnoliopsida</taxon>
        <taxon>eudicotyledons</taxon>
        <taxon>Gunneridae</taxon>
        <taxon>Pentapetalae</taxon>
        <taxon>rosids</taxon>
        <taxon>malvids</taxon>
        <taxon>Brassicales</taxon>
        <taxon>Brassicaceae</taxon>
        <taxon>Brassiceae</taxon>
        <taxon>Brassica</taxon>
    </lineage>
</organism>
<proteinExistence type="predicted"/>
<dbReference type="Proteomes" id="UP001295469">
    <property type="component" value="Chromosome A07"/>
</dbReference>
<dbReference type="EMBL" id="HG994361">
    <property type="protein sequence ID" value="CAF2159075.1"/>
    <property type="molecule type" value="Genomic_DNA"/>
</dbReference>
<evidence type="ECO:0000313" key="1">
    <source>
        <dbReference type="EMBL" id="CAF2159075.1"/>
    </source>
</evidence>
<dbReference type="AlphaFoldDB" id="A0A816YE06"/>
<protein>
    <submittedName>
        <fullName evidence="1">(rape) hypothetical protein</fullName>
    </submittedName>
</protein>
<gene>
    <name evidence="1" type="ORF">DARMORV10_A07P08940.1</name>
</gene>